<gene>
    <name evidence="16" type="ORF">VitviT2T_025334</name>
</gene>
<keyword evidence="6 12" id="KW-0547">Nucleotide-binding</keyword>
<dbReference type="PROSITE" id="PS00108">
    <property type="entry name" value="PROTEIN_KINASE_ST"/>
    <property type="match status" value="1"/>
</dbReference>
<dbReference type="InterPro" id="IPR008271">
    <property type="entry name" value="Ser/Thr_kinase_AS"/>
</dbReference>
<proteinExistence type="predicted"/>
<dbReference type="Gene3D" id="1.10.510.10">
    <property type="entry name" value="Transferase(Phosphotransferase) domain 1"/>
    <property type="match status" value="1"/>
</dbReference>
<evidence type="ECO:0000256" key="12">
    <source>
        <dbReference type="PROSITE-ProRule" id="PRU10141"/>
    </source>
</evidence>
<accession>A0ABY9DKB1</accession>
<evidence type="ECO:0000256" key="13">
    <source>
        <dbReference type="SAM" id="Phobius"/>
    </source>
</evidence>
<feature type="binding site" evidence="12">
    <location>
        <position position="327"/>
    </location>
    <ligand>
        <name>ATP</name>
        <dbReference type="ChEBI" id="CHEBI:30616"/>
    </ligand>
</feature>
<name>A0ABY9DKB1_VITVI</name>
<evidence type="ECO:0000256" key="1">
    <source>
        <dbReference type="ARBA" id="ARBA00004479"/>
    </source>
</evidence>
<feature type="chain" id="PRO_5045151541" description="Protein kinase domain-containing protein" evidence="14">
    <location>
        <begin position="17"/>
        <end position="612"/>
    </location>
</feature>
<dbReference type="SMART" id="SM00220">
    <property type="entry name" value="S_TKc"/>
    <property type="match status" value="1"/>
</dbReference>
<keyword evidence="10 13" id="KW-0472">Membrane</keyword>
<sequence>MGISLFFFFLFMRLFAEINGGSRDDECKASRCSHHGPVIRFPFRLKHQPEHCGYPEFELSCSEEKRTILELPSSGKLWVKEINYTSQEIVLWYPRDYLQWQILNFNLSAFPFQFKDEYTYINFSFFNCSEDITNQLSYADNQLWSIPYSILSSNPVYVAPSSYSLAEVNLSSCQKIFNATLPDYYIYGGEYGIMNWSKPMCGNCEAKGNKCQRKKNNSTEPEIECIDKPAKGAPMDKMVLTEAILGFLHFTFGIFIIFIVYRSNKLKREHRINIQKFLEDYRALKPSRYSYADIKKITNNFKDKLGQGGYGTVYKGKLSNEVFVAVKILDDFKGNGEEFINEVGTMSTIHHVNVVRLLGFCADGYKRALIYEFLPNESLDKFIFSAFGNNYSLGWHKLQDIAIGIAKGIEYLHQGCDQRILHLDIKPHNILLDHNSNPKISDFGLAKLCSKEQSAVSMTAARGTMGYIAPEMLSRNFGNVSSKSDVYSFGMLLIEMVGGRKNIDATVENTSQAYFPEWLYNHLDQEQEVHIRIEDESDIKIAKKISIIGLWCIQWYPIDRPSMKIVVGMLEGEEGNLVMPPNPFTSMGQTRTSVRRRKTSIQPELTVISEIE</sequence>
<evidence type="ECO:0000313" key="17">
    <source>
        <dbReference type="Proteomes" id="UP001227230"/>
    </source>
</evidence>
<reference evidence="16 17" key="1">
    <citation type="journal article" date="2023" name="Hortic Res">
        <title>The complete reference genome for grapevine (Vitis vinifera L.) genetics and breeding.</title>
        <authorList>
            <person name="Shi X."/>
            <person name="Cao S."/>
            <person name="Wang X."/>
            <person name="Huang S."/>
            <person name="Wang Y."/>
            <person name="Liu Z."/>
            <person name="Liu W."/>
            <person name="Leng X."/>
            <person name="Peng Y."/>
            <person name="Wang N."/>
            <person name="Wang Y."/>
            <person name="Ma Z."/>
            <person name="Xu X."/>
            <person name="Zhang F."/>
            <person name="Xue H."/>
            <person name="Zhong H."/>
            <person name="Wang Y."/>
            <person name="Zhang K."/>
            <person name="Velt A."/>
            <person name="Avia K."/>
            <person name="Holtgrawe D."/>
            <person name="Grimplet J."/>
            <person name="Matus J.T."/>
            <person name="Ware D."/>
            <person name="Wu X."/>
            <person name="Wang H."/>
            <person name="Liu C."/>
            <person name="Fang Y."/>
            <person name="Rustenholz C."/>
            <person name="Cheng Z."/>
            <person name="Xiao H."/>
            <person name="Zhou Y."/>
        </authorList>
    </citation>
    <scope>NUCLEOTIDE SEQUENCE [LARGE SCALE GENOMIC DNA]</scope>
    <source>
        <strain evidence="17">cv. Pinot noir / PN40024</strain>
        <tissue evidence="16">Leaf</tissue>
    </source>
</reference>
<feature type="signal peptide" evidence="14">
    <location>
        <begin position="1"/>
        <end position="16"/>
    </location>
</feature>
<keyword evidence="2" id="KW-0723">Serine/threonine-protein kinase</keyword>
<evidence type="ECO:0000256" key="14">
    <source>
        <dbReference type="SAM" id="SignalP"/>
    </source>
</evidence>
<keyword evidence="8 12" id="KW-0067">ATP-binding</keyword>
<dbReference type="InterPro" id="IPR011009">
    <property type="entry name" value="Kinase-like_dom_sf"/>
</dbReference>
<comment type="subcellular location">
    <subcellularLocation>
        <location evidence="1">Membrane</location>
        <topology evidence="1">Single-pass type I membrane protein</topology>
    </subcellularLocation>
</comment>
<keyword evidence="5 14" id="KW-0732">Signal</keyword>
<keyword evidence="17" id="KW-1185">Reference proteome</keyword>
<dbReference type="EMBL" id="CP126663">
    <property type="protein sequence ID" value="WKA07517.1"/>
    <property type="molecule type" value="Genomic_DNA"/>
</dbReference>
<evidence type="ECO:0000256" key="7">
    <source>
        <dbReference type="ARBA" id="ARBA00022777"/>
    </source>
</evidence>
<organism evidence="16 17">
    <name type="scientific">Vitis vinifera</name>
    <name type="common">Grape</name>
    <dbReference type="NCBI Taxonomy" id="29760"/>
    <lineage>
        <taxon>Eukaryota</taxon>
        <taxon>Viridiplantae</taxon>
        <taxon>Streptophyta</taxon>
        <taxon>Embryophyta</taxon>
        <taxon>Tracheophyta</taxon>
        <taxon>Spermatophyta</taxon>
        <taxon>Magnoliopsida</taxon>
        <taxon>eudicotyledons</taxon>
        <taxon>Gunneridae</taxon>
        <taxon>Pentapetalae</taxon>
        <taxon>rosids</taxon>
        <taxon>Vitales</taxon>
        <taxon>Vitaceae</taxon>
        <taxon>Viteae</taxon>
        <taxon>Vitis</taxon>
    </lineage>
</organism>
<dbReference type="Pfam" id="PF13947">
    <property type="entry name" value="GUB_WAK_bind"/>
    <property type="match status" value="1"/>
</dbReference>
<dbReference type="InterPro" id="IPR000719">
    <property type="entry name" value="Prot_kinase_dom"/>
</dbReference>
<dbReference type="Proteomes" id="UP001227230">
    <property type="component" value="Chromosome 16"/>
</dbReference>
<dbReference type="InterPro" id="IPR017441">
    <property type="entry name" value="Protein_kinase_ATP_BS"/>
</dbReference>
<dbReference type="Gene3D" id="3.30.200.20">
    <property type="entry name" value="Phosphorylase Kinase, domain 1"/>
    <property type="match status" value="1"/>
</dbReference>
<evidence type="ECO:0000256" key="4">
    <source>
        <dbReference type="ARBA" id="ARBA00022692"/>
    </source>
</evidence>
<keyword evidence="9 13" id="KW-1133">Transmembrane helix</keyword>
<evidence type="ECO:0000256" key="6">
    <source>
        <dbReference type="ARBA" id="ARBA00022741"/>
    </source>
</evidence>
<feature type="domain" description="Protein kinase" evidence="15">
    <location>
        <begin position="299"/>
        <end position="585"/>
    </location>
</feature>
<keyword evidence="4 13" id="KW-0812">Transmembrane</keyword>
<protein>
    <recommendedName>
        <fullName evidence="15">Protein kinase domain-containing protein</fullName>
    </recommendedName>
</protein>
<evidence type="ECO:0000256" key="3">
    <source>
        <dbReference type="ARBA" id="ARBA00022679"/>
    </source>
</evidence>
<evidence type="ECO:0000256" key="11">
    <source>
        <dbReference type="ARBA" id="ARBA00023180"/>
    </source>
</evidence>
<dbReference type="InterPro" id="IPR045874">
    <property type="entry name" value="LRK10/LRL21-25-like"/>
</dbReference>
<dbReference type="PANTHER" id="PTHR27009">
    <property type="entry name" value="RUST RESISTANCE KINASE LR10-RELATED"/>
    <property type="match status" value="1"/>
</dbReference>
<dbReference type="PROSITE" id="PS50011">
    <property type="entry name" value="PROTEIN_KINASE_DOM"/>
    <property type="match status" value="1"/>
</dbReference>
<evidence type="ECO:0000256" key="5">
    <source>
        <dbReference type="ARBA" id="ARBA00022729"/>
    </source>
</evidence>
<dbReference type="InterPro" id="IPR025287">
    <property type="entry name" value="WAK_GUB"/>
</dbReference>
<feature type="transmembrane region" description="Helical" evidence="13">
    <location>
        <begin position="243"/>
        <end position="261"/>
    </location>
</feature>
<evidence type="ECO:0000256" key="10">
    <source>
        <dbReference type="ARBA" id="ARBA00023136"/>
    </source>
</evidence>
<dbReference type="SUPFAM" id="SSF56112">
    <property type="entry name" value="Protein kinase-like (PK-like)"/>
    <property type="match status" value="1"/>
</dbReference>
<dbReference type="Pfam" id="PF00069">
    <property type="entry name" value="Pkinase"/>
    <property type="match status" value="1"/>
</dbReference>
<keyword evidence="11" id="KW-0325">Glycoprotein</keyword>
<evidence type="ECO:0000256" key="2">
    <source>
        <dbReference type="ARBA" id="ARBA00022527"/>
    </source>
</evidence>
<evidence type="ECO:0000256" key="8">
    <source>
        <dbReference type="ARBA" id="ARBA00022840"/>
    </source>
</evidence>
<evidence type="ECO:0000256" key="9">
    <source>
        <dbReference type="ARBA" id="ARBA00022989"/>
    </source>
</evidence>
<evidence type="ECO:0000259" key="15">
    <source>
        <dbReference type="PROSITE" id="PS50011"/>
    </source>
</evidence>
<keyword evidence="7" id="KW-0418">Kinase</keyword>
<evidence type="ECO:0000313" key="16">
    <source>
        <dbReference type="EMBL" id="WKA07517.1"/>
    </source>
</evidence>
<dbReference type="PROSITE" id="PS00107">
    <property type="entry name" value="PROTEIN_KINASE_ATP"/>
    <property type="match status" value="1"/>
</dbReference>
<keyword evidence="3" id="KW-0808">Transferase</keyword>